<dbReference type="GO" id="GO:0009507">
    <property type="term" value="C:chloroplast"/>
    <property type="evidence" value="ECO:0007669"/>
    <property type="project" value="UniProtKB-SubCell"/>
</dbReference>
<dbReference type="GO" id="GO:0016042">
    <property type="term" value="P:lipid catabolic process"/>
    <property type="evidence" value="ECO:0007669"/>
    <property type="project" value="UniProtKB-KW"/>
</dbReference>
<name>A0AAN8SQA8_SOLBU</name>
<dbReference type="CDD" id="cd00519">
    <property type="entry name" value="Lipase_3"/>
    <property type="match status" value="1"/>
</dbReference>
<comment type="caution">
    <text evidence="11">The sequence shown here is derived from an EMBL/GenBank/DDBJ whole genome shotgun (WGS) entry which is preliminary data.</text>
</comment>
<proteinExistence type="inferred from homology"/>
<organism evidence="11 12">
    <name type="scientific">Solanum bulbocastanum</name>
    <name type="common">Wild potato</name>
    <dbReference type="NCBI Taxonomy" id="147425"/>
    <lineage>
        <taxon>Eukaryota</taxon>
        <taxon>Viridiplantae</taxon>
        <taxon>Streptophyta</taxon>
        <taxon>Embryophyta</taxon>
        <taxon>Tracheophyta</taxon>
        <taxon>Spermatophyta</taxon>
        <taxon>Magnoliopsida</taxon>
        <taxon>eudicotyledons</taxon>
        <taxon>Gunneridae</taxon>
        <taxon>Pentapetalae</taxon>
        <taxon>asterids</taxon>
        <taxon>lamiids</taxon>
        <taxon>Solanales</taxon>
        <taxon>Solanaceae</taxon>
        <taxon>Solanoideae</taxon>
        <taxon>Solaneae</taxon>
        <taxon>Solanum</taxon>
    </lineage>
</organism>
<dbReference type="InterPro" id="IPR029058">
    <property type="entry name" value="AB_hydrolase_fold"/>
</dbReference>
<keyword evidence="5" id="KW-0378">Hydrolase</keyword>
<gene>
    <name evidence="11" type="ORF">RDI58_028057</name>
</gene>
<dbReference type="GO" id="GO:0047714">
    <property type="term" value="F:galactolipase activity"/>
    <property type="evidence" value="ECO:0007669"/>
    <property type="project" value="UniProtKB-ARBA"/>
</dbReference>
<evidence type="ECO:0000256" key="6">
    <source>
        <dbReference type="ARBA" id="ARBA00022946"/>
    </source>
</evidence>
<reference evidence="11 12" key="1">
    <citation type="submission" date="2024-02" db="EMBL/GenBank/DDBJ databases">
        <title>de novo genome assembly of Solanum bulbocastanum strain 11H21.</title>
        <authorList>
            <person name="Hosaka A.J."/>
        </authorList>
    </citation>
    <scope>NUCLEOTIDE SEQUENCE [LARGE SCALE GENOMIC DNA]</scope>
    <source>
        <tissue evidence="11">Young leaves</tissue>
    </source>
</reference>
<dbReference type="Gene3D" id="3.40.50.1820">
    <property type="entry name" value="alpha/beta hydrolase"/>
    <property type="match status" value="1"/>
</dbReference>
<protein>
    <recommendedName>
        <fullName evidence="10">Fungal lipase-type domain-containing protein</fullName>
    </recommendedName>
</protein>
<dbReference type="AlphaFoldDB" id="A0AAN8SQA8"/>
<evidence type="ECO:0000256" key="1">
    <source>
        <dbReference type="ARBA" id="ARBA00004229"/>
    </source>
</evidence>
<evidence type="ECO:0000256" key="4">
    <source>
        <dbReference type="ARBA" id="ARBA00022640"/>
    </source>
</evidence>
<evidence type="ECO:0000313" key="12">
    <source>
        <dbReference type="Proteomes" id="UP001371456"/>
    </source>
</evidence>
<dbReference type="InterPro" id="IPR002921">
    <property type="entry name" value="Fungal_lipase-type"/>
</dbReference>
<evidence type="ECO:0000256" key="3">
    <source>
        <dbReference type="ARBA" id="ARBA00022528"/>
    </source>
</evidence>
<dbReference type="FunFam" id="3.40.50.1820:FF:000106">
    <property type="entry name" value="Galactolipase DONGLE, chloroplastic"/>
    <property type="match status" value="1"/>
</dbReference>
<dbReference type="Pfam" id="PF01764">
    <property type="entry name" value="Lipase_3"/>
    <property type="match status" value="1"/>
</dbReference>
<evidence type="ECO:0000259" key="10">
    <source>
        <dbReference type="Pfam" id="PF01764"/>
    </source>
</evidence>
<dbReference type="GO" id="GO:0009695">
    <property type="term" value="P:jasmonic acid biosynthetic process"/>
    <property type="evidence" value="ECO:0007669"/>
    <property type="project" value="TreeGrafter"/>
</dbReference>
<keyword evidence="7" id="KW-0442">Lipid degradation</keyword>
<keyword evidence="4" id="KW-0934">Plastid</keyword>
<evidence type="ECO:0000256" key="9">
    <source>
        <dbReference type="ARBA" id="ARBA00048139"/>
    </source>
</evidence>
<sequence>MKISTFSSEFLPKSCLVKGNEVKLATSRLILLASTMPTFSHSNINSNIINTTTNNKLATMWREIQGSRNWENLVNPLDTLLQEEIIRYGEFVVACYNAFDLDPNSKRYLNCKYGKNSMLSEVGLGKSGYQITKYIYATTNINVLSIGQNSSSSSGRWIGYVAISSDGETKRLGRRDVLIAFRGTVTNPEWIANLMSTLSPARLDPSNLRPEVKVEAGFLSLYTSNEGEKFGLRSCREQLLSEIRRVINMYKNEEMSITIGGHSMGSALALLLAYDIAELGLNKNATTTRRDQLYESSVSESNSISITVFSFGGPRVGNSGFKERCEELGVKVLRIVNVNDPITKLPGVLLNENFRVFGGRYEVPWSCSCYTHVGVEILLDFFNMQNPSCVHDLGTYLNLLKGHHHKSLQEEEEEDIDFFNIANEFFLSMLY</sequence>
<keyword evidence="6" id="KW-0809">Transit peptide</keyword>
<feature type="domain" description="Fungal lipase-type" evidence="10">
    <location>
        <begin position="179"/>
        <end position="348"/>
    </location>
</feature>
<dbReference type="SUPFAM" id="SSF53474">
    <property type="entry name" value="alpha/beta-Hydrolases"/>
    <property type="match status" value="1"/>
</dbReference>
<keyword evidence="12" id="KW-1185">Reference proteome</keyword>
<dbReference type="PANTHER" id="PTHR31403">
    <property type="entry name" value="PHOSPHOLIPASE A1-IBETA2, CHLOROPLASTIC"/>
    <property type="match status" value="1"/>
</dbReference>
<comment type="similarity">
    <text evidence="2">Belongs to the AB hydrolase superfamily. Lipase family.</text>
</comment>
<dbReference type="PANTHER" id="PTHR31403:SF44">
    <property type="entry name" value="GALACTOLIPASE DONGLE, CHLOROPLASTIC-LIKE"/>
    <property type="match status" value="1"/>
</dbReference>
<keyword evidence="8" id="KW-0443">Lipid metabolism</keyword>
<comment type="catalytic activity">
    <reaction evidence="9">
        <text>a 1,2-diacyl-3-O-[alpha-D-galactosyl-(1-&gt;6)-beta-D-galactosyl]-sn-glycerol + H2O = acyl-3-O-[alpha-D-galactosyl-(1-&gt;6)-beta-D-galactosyl]-sn-glycerol + a fatty acid + H(+)</text>
        <dbReference type="Rhea" id="RHEA:48372"/>
        <dbReference type="ChEBI" id="CHEBI:15377"/>
        <dbReference type="ChEBI" id="CHEBI:15378"/>
        <dbReference type="ChEBI" id="CHEBI:28396"/>
        <dbReference type="ChEBI" id="CHEBI:28868"/>
        <dbReference type="ChEBI" id="CHEBI:90310"/>
    </reaction>
    <physiologicalReaction direction="left-to-right" evidence="9">
        <dbReference type="Rhea" id="RHEA:48373"/>
    </physiologicalReaction>
</comment>
<keyword evidence="3" id="KW-0150">Chloroplast</keyword>
<dbReference type="GO" id="GO:0008970">
    <property type="term" value="F:phospholipase A1 activity"/>
    <property type="evidence" value="ECO:0007669"/>
    <property type="project" value="TreeGrafter"/>
</dbReference>
<dbReference type="Proteomes" id="UP001371456">
    <property type="component" value="Unassembled WGS sequence"/>
</dbReference>
<evidence type="ECO:0000313" key="11">
    <source>
        <dbReference type="EMBL" id="KAK6772819.1"/>
    </source>
</evidence>
<accession>A0AAN8SQA8</accession>
<evidence type="ECO:0000256" key="7">
    <source>
        <dbReference type="ARBA" id="ARBA00022963"/>
    </source>
</evidence>
<comment type="subcellular location">
    <subcellularLocation>
        <location evidence="1">Plastid</location>
        <location evidence="1">Chloroplast</location>
    </subcellularLocation>
</comment>
<dbReference type="EMBL" id="JBANQN010000012">
    <property type="protein sequence ID" value="KAK6772819.1"/>
    <property type="molecule type" value="Genomic_DNA"/>
</dbReference>
<evidence type="ECO:0000256" key="8">
    <source>
        <dbReference type="ARBA" id="ARBA00023098"/>
    </source>
</evidence>
<evidence type="ECO:0000256" key="5">
    <source>
        <dbReference type="ARBA" id="ARBA00022801"/>
    </source>
</evidence>
<evidence type="ECO:0000256" key="2">
    <source>
        <dbReference type="ARBA" id="ARBA00010701"/>
    </source>
</evidence>